<evidence type="ECO:0000313" key="1">
    <source>
        <dbReference type="EMBL" id="MEX3933208.1"/>
    </source>
</evidence>
<comment type="caution">
    <text evidence="1">The sequence shown here is derived from an EMBL/GenBank/DDBJ whole genome shotgun (WGS) entry which is preliminary data.</text>
</comment>
<evidence type="ECO:0000313" key="2">
    <source>
        <dbReference type="Proteomes" id="UP001558850"/>
    </source>
</evidence>
<reference evidence="1" key="1">
    <citation type="submission" date="2024-07" db="EMBL/GenBank/DDBJ databases">
        <title>A survey of Mimosa microsymbionts across Brazilian biomes reveals a high diversity of Paraburkholderia nodulating endemic species, but also that Cupriavidus is common as a symbiont of widespread species.</title>
        <authorList>
            <person name="Rouws L."/>
            <person name="Barauna A."/>
            <person name="Beukes C."/>
            <person name="Rouws J.R.C."/>
            <person name="De Faria S.M."/>
            <person name="Gross E."/>
            <person name="Bueno Dos Reis Junior F."/>
            <person name="Simon M.F."/>
            <person name="Maluk M."/>
            <person name="Odee D.W."/>
            <person name="Kenicer G."/>
            <person name="Young J.P.W."/>
            <person name="Reis V.M."/>
            <person name="Zilli J."/>
            <person name="James E.K."/>
        </authorList>
    </citation>
    <scope>NUCLEOTIDE SEQUENCE</scope>
    <source>
        <strain evidence="1">EG181B</strain>
    </source>
</reference>
<gene>
    <name evidence="1" type="ORF">AB4Y32_15635</name>
</gene>
<accession>A0ACC6U0N3</accession>
<keyword evidence="2" id="KW-1185">Reference proteome</keyword>
<protein>
    <submittedName>
        <fullName evidence="1">PAAR domain-containing protein</fullName>
    </submittedName>
</protein>
<name>A0ACC6U0N3_9BURK</name>
<organism evidence="1 2">
    <name type="scientific">Paraburkholderia phymatum</name>
    <dbReference type="NCBI Taxonomy" id="148447"/>
    <lineage>
        <taxon>Bacteria</taxon>
        <taxon>Pseudomonadati</taxon>
        <taxon>Pseudomonadota</taxon>
        <taxon>Betaproteobacteria</taxon>
        <taxon>Burkholderiales</taxon>
        <taxon>Burkholderiaceae</taxon>
        <taxon>Paraburkholderia</taxon>
    </lineage>
</organism>
<proteinExistence type="predicted"/>
<dbReference type="Proteomes" id="UP001558850">
    <property type="component" value="Unassembled WGS sequence"/>
</dbReference>
<dbReference type="EMBL" id="JBFRCH010000007">
    <property type="protein sequence ID" value="MEX3933208.1"/>
    <property type="molecule type" value="Genomic_DNA"/>
</dbReference>
<sequence>MRRYYVRSGDSTTAGGEVIEGEMSCTQHGIPMAYAGAKVWCPACKSTGEICNVPLYRPDTMMSKQTALDGDECLCKCRPYPKLIASQDCDWVEFSGGELAAVGLDVIGKPLQFDEQFVVRDRGTGQPLQGIRYRIRTASEKVFGGVTDASGRTGRVTTGLAEQLALELEESA</sequence>